<organism evidence="2">
    <name type="scientific">Capitella teleta</name>
    <name type="common">Polychaete worm</name>
    <dbReference type="NCBI Taxonomy" id="283909"/>
    <lineage>
        <taxon>Eukaryota</taxon>
        <taxon>Metazoa</taxon>
        <taxon>Spiralia</taxon>
        <taxon>Lophotrochozoa</taxon>
        <taxon>Annelida</taxon>
        <taxon>Polychaeta</taxon>
        <taxon>Sedentaria</taxon>
        <taxon>Scolecida</taxon>
        <taxon>Capitellidae</taxon>
        <taxon>Capitella</taxon>
    </lineage>
</organism>
<dbReference type="HOGENOM" id="CLU_1857171_0_0_1"/>
<keyword evidence="1" id="KW-1133">Transmembrane helix</keyword>
<dbReference type="EnsemblMetazoa" id="CapteT193610">
    <property type="protein sequence ID" value="CapteP193610"/>
    <property type="gene ID" value="CapteG193610"/>
</dbReference>
<proteinExistence type="predicted"/>
<reference evidence="4" key="1">
    <citation type="submission" date="2012-12" db="EMBL/GenBank/DDBJ databases">
        <authorList>
            <person name="Hellsten U."/>
            <person name="Grimwood J."/>
            <person name="Chapman J.A."/>
            <person name="Shapiro H."/>
            <person name="Aerts A."/>
            <person name="Otillar R.P."/>
            <person name="Terry A.Y."/>
            <person name="Boore J.L."/>
            <person name="Simakov O."/>
            <person name="Marletaz F."/>
            <person name="Cho S.-J."/>
            <person name="Edsinger-Gonzales E."/>
            <person name="Havlak P."/>
            <person name="Kuo D.-H."/>
            <person name="Larsson T."/>
            <person name="Lv J."/>
            <person name="Arendt D."/>
            <person name="Savage R."/>
            <person name="Osoegawa K."/>
            <person name="de Jong P."/>
            <person name="Lindberg D.R."/>
            <person name="Seaver E.C."/>
            <person name="Weisblat D.A."/>
            <person name="Putnam N.H."/>
            <person name="Grigoriev I.V."/>
            <person name="Rokhsar D.S."/>
        </authorList>
    </citation>
    <scope>NUCLEOTIDE SEQUENCE</scope>
    <source>
        <strain evidence="4">I ESC-2004</strain>
    </source>
</reference>
<evidence type="ECO:0000313" key="2">
    <source>
        <dbReference type="EMBL" id="ELU15957.1"/>
    </source>
</evidence>
<reference evidence="2 4" key="2">
    <citation type="journal article" date="2013" name="Nature">
        <title>Insights into bilaterian evolution from three spiralian genomes.</title>
        <authorList>
            <person name="Simakov O."/>
            <person name="Marletaz F."/>
            <person name="Cho S.J."/>
            <person name="Edsinger-Gonzales E."/>
            <person name="Havlak P."/>
            <person name="Hellsten U."/>
            <person name="Kuo D.H."/>
            <person name="Larsson T."/>
            <person name="Lv J."/>
            <person name="Arendt D."/>
            <person name="Savage R."/>
            <person name="Osoegawa K."/>
            <person name="de Jong P."/>
            <person name="Grimwood J."/>
            <person name="Chapman J.A."/>
            <person name="Shapiro H."/>
            <person name="Aerts A."/>
            <person name="Otillar R.P."/>
            <person name="Terry A.Y."/>
            <person name="Boore J.L."/>
            <person name="Grigoriev I.V."/>
            <person name="Lindberg D.R."/>
            <person name="Seaver E.C."/>
            <person name="Weisblat D.A."/>
            <person name="Putnam N.H."/>
            <person name="Rokhsar D.S."/>
        </authorList>
    </citation>
    <scope>NUCLEOTIDE SEQUENCE</scope>
    <source>
        <strain evidence="2 4">I ESC-2004</strain>
    </source>
</reference>
<sequence>MDTLGQNQFRTLNVLIYQELTQDQAHCNHLSSQCDVQVIITETSERDVDKLEYQKPAYVAVGLIMAITTLTVFFPMMLVAISAGSLSNKPGSCASSCRGILYTSAKEAPWKPQSNLDVLLEGCSYTGSAFRAIYTDRK</sequence>
<keyword evidence="1" id="KW-0472">Membrane</keyword>
<evidence type="ECO:0000313" key="4">
    <source>
        <dbReference type="Proteomes" id="UP000014760"/>
    </source>
</evidence>
<keyword evidence="1" id="KW-0812">Transmembrane</keyword>
<evidence type="ECO:0000313" key="3">
    <source>
        <dbReference type="EnsemblMetazoa" id="CapteP193610"/>
    </source>
</evidence>
<dbReference type="EMBL" id="AMQN01004386">
    <property type="status" value="NOT_ANNOTATED_CDS"/>
    <property type="molecule type" value="Genomic_DNA"/>
</dbReference>
<protein>
    <submittedName>
        <fullName evidence="2 3">Uncharacterized protein</fullName>
    </submittedName>
</protein>
<feature type="transmembrane region" description="Helical" evidence="1">
    <location>
        <begin position="57"/>
        <end position="81"/>
    </location>
</feature>
<dbReference type="Proteomes" id="UP000014760">
    <property type="component" value="Unassembled WGS sequence"/>
</dbReference>
<dbReference type="EMBL" id="KB293438">
    <property type="protein sequence ID" value="ELU15957.1"/>
    <property type="molecule type" value="Genomic_DNA"/>
</dbReference>
<accession>R7VBL1</accession>
<name>R7VBL1_CAPTE</name>
<dbReference type="AlphaFoldDB" id="R7VBL1"/>
<keyword evidence="4" id="KW-1185">Reference proteome</keyword>
<gene>
    <name evidence="2" type="ORF">CAPTEDRAFT_193610</name>
</gene>
<reference evidence="3" key="3">
    <citation type="submission" date="2015-06" db="UniProtKB">
        <authorList>
            <consortium name="EnsemblMetazoa"/>
        </authorList>
    </citation>
    <scope>IDENTIFICATION</scope>
</reference>
<evidence type="ECO:0000256" key="1">
    <source>
        <dbReference type="SAM" id="Phobius"/>
    </source>
</evidence>